<dbReference type="RefSeq" id="XP_007411799.1">
    <property type="nucleotide sequence ID" value="XM_007411737.1"/>
</dbReference>
<protein>
    <submittedName>
        <fullName evidence="3">Uncharacterized protein</fullName>
    </submittedName>
</protein>
<feature type="region of interest" description="Disordered" evidence="1">
    <location>
        <begin position="120"/>
        <end position="193"/>
    </location>
</feature>
<proteinExistence type="predicted"/>
<dbReference type="OrthoDB" id="2504110at2759"/>
<keyword evidence="4" id="KW-1185">Reference proteome</keyword>
<sequence>MLSTLIDKKNKYLPIIVILILVHEVSASCHYDSHTGRTICEGLSYGIRLSIAAAISICGAILLTGLSYLFRRIYRSRQTQSVSARYHGQTQPQTAIAPCPSNVTPNVSCDRPVYNPQPLYHAPPLSDPVTQERETYGAPPPGYVYANEPQSRTELISGAPLSQKYTPPADPPLEPHPYATSSHSLAPHPYSAAAQRSLYTHPYAASSRQN</sequence>
<dbReference type="InParanoid" id="F4RRE7"/>
<dbReference type="GeneID" id="18934849"/>
<feature type="transmembrane region" description="Helical" evidence="2">
    <location>
        <begin position="51"/>
        <end position="70"/>
    </location>
</feature>
<dbReference type="EMBL" id="GL883115">
    <property type="protein sequence ID" value="EGG05046.1"/>
    <property type="molecule type" value="Genomic_DNA"/>
</dbReference>
<evidence type="ECO:0000256" key="2">
    <source>
        <dbReference type="SAM" id="Phobius"/>
    </source>
</evidence>
<keyword evidence="2" id="KW-1133">Transmembrane helix</keyword>
<evidence type="ECO:0000313" key="3">
    <source>
        <dbReference type="EMBL" id="EGG05046.1"/>
    </source>
</evidence>
<keyword evidence="2" id="KW-0812">Transmembrane</keyword>
<dbReference type="VEuPathDB" id="FungiDB:MELLADRAFT_88352"/>
<dbReference type="HOGENOM" id="CLU_1310381_0_0_1"/>
<dbReference type="KEGG" id="mlr:MELLADRAFT_88352"/>
<reference evidence="4" key="1">
    <citation type="journal article" date="2011" name="Proc. Natl. Acad. Sci. U.S.A.">
        <title>Obligate biotrophy features unraveled by the genomic analysis of rust fungi.</title>
        <authorList>
            <person name="Duplessis S."/>
            <person name="Cuomo C.A."/>
            <person name="Lin Y.-C."/>
            <person name="Aerts A."/>
            <person name="Tisserant E."/>
            <person name="Veneault-Fourrey C."/>
            <person name="Joly D.L."/>
            <person name="Hacquard S."/>
            <person name="Amselem J."/>
            <person name="Cantarel B.L."/>
            <person name="Chiu R."/>
            <person name="Coutinho P.M."/>
            <person name="Feau N."/>
            <person name="Field M."/>
            <person name="Frey P."/>
            <person name="Gelhaye E."/>
            <person name="Goldberg J."/>
            <person name="Grabherr M.G."/>
            <person name="Kodira C.D."/>
            <person name="Kohler A."/>
            <person name="Kuees U."/>
            <person name="Lindquist E.A."/>
            <person name="Lucas S.M."/>
            <person name="Mago R."/>
            <person name="Mauceli E."/>
            <person name="Morin E."/>
            <person name="Murat C."/>
            <person name="Pangilinan J.L."/>
            <person name="Park R."/>
            <person name="Pearson M."/>
            <person name="Quesneville H."/>
            <person name="Rouhier N."/>
            <person name="Sakthikumar S."/>
            <person name="Salamov A.A."/>
            <person name="Schmutz J."/>
            <person name="Selles B."/>
            <person name="Shapiro H."/>
            <person name="Tanguay P."/>
            <person name="Tuskan G.A."/>
            <person name="Henrissat B."/>
            <person name="Van de Peer Y."/>
            <person name="Rouze P."/>
            <person name="Ellis J.G."/>
            <person name="Dodds P.N."/>
            <person name="Schein J.E."/>
            <person name="Zhong S."/>
            <person name="Hamelin R.C."/>
            <person name="Grigoriev I.V."/>
            <person name="Szabo L.J."/>
            <person name="Martin F."/>
        </authorList>
    </citation>
    <scope>NUCLEOTIDE SEQUENCE [LARGE SCALE GENOMIC DNA]</scope>
    <source>
        <strain evidence="4">98AG31 / pathotype 3-4-7</strain>
    </source>
</reference>
<gene>
    <name evidence="3" type="ORF">MELLADRAFT_88352</name>
</gene>
<accession>F4RRE7</accession>
<dbReference type="AlphaFoldDB" id="F4RRE7"/>
<organism evidence="4">
    <name type="scientific">Melampsora larici-populina (strain 98AG31 / pathotype 3-4-7)</name>
    <name type="common">Poplar leaf rust fungus</name>
    <dbReference type="NCBI Taxonomy" id="747676"/>
    <lineage>
        <taxon>Eukaryota</taxon>
        <taxon>Fungi</taxon>
        <taxon>Dikarya</taxon>
        <taxon>Basidiomycota</taxon>
        <taxon>Pucciniomycotina</taxon>
        <taxon>Pucciniomycetes</taxon>
        <taxon>Pucciniales</taxon>
        <taxon>Melampsoraceae</taxon>
        <taxon>Melampsora</taxon>
    </lineage>
</organism>
<keyword evidence="2" id="KW-0472">Membrane</keyword>
<evidence type="ECO:0000313" key="4">
    <source>
        <dbReference type="Proteomes" id="UP000001072"/>
    </source>
</evidence>
<evidence type="ECO:0000256" key="1">
    <source>
        <dbReference type="SAM" id="MobiDB-lite"/>
    </source>
</evidence>
<dbReference type="Proteomes" id="UP000001072">
    <property type="component" value="Unassembled WGS sequence"/>
</dbReference>
<dbReference type="eggNOG" id="ENOG502SCEF">
    <property type="taxonomic scope" value="Eukaryota"/>
</dbReference>
<name>F4RRE7_MELLP</name>